<reference evidence="1 2" key="1">
    <citation type="submission" date="2020-02" db="EMBL/GenBank/DDBJ databases">
        <title>Whole Genome Shotgun Sequence of Streptomyces sp. strain CWH03.</title>
        <authorList>
            <person name="Dohra H."/>
            <person name="Kodani S."/>
            <person name="Yamamura H."/>
        </authorList>
    </citation>
    <scope>NUCLEOTIDE SEQUENCE [LARGE SCALE GENOMIC DNA]</scope>
    <source>
        <strain evidence="1 2">CWH03</strain>
    </source>
</reference>
<comment type="caution">
    <text evidence="1">The sequence shown here is derived from an EMBL/GenBank/DDBJ whole genome shotgun (WGS) entry which is preliminary data.</text>
</comment>
<dbReference type="Proteomes" id="UP000484988">
    <property type="component" value="Unassembled WGS sequence"/>
</dbReference>
<accession>A0A6A0AYV4</accession>
<dbReference type="AlphaFoldDB" id="A0A6A0AYV4"/>
<protein>
    <submittedName>
        <fullName evidence="1">Uncharacterized protein</fullName>
    </submittedName>
</protein>
<name>A0A6A0AYV4_9ACTN</name>
<sequence>MRIAAPGPSFGIGCFGLDADERLGETPRQFTTVTSIGDPVRIG</sequence>
<organism evidence="1 2">
    <name type="scientific">Streptomyces pacificus</name>
    <dbReference type="NCBI Taxonomy" id="2705029"/>
    <lineage>
        <taxon>Bacteria</taxon>
        <taxon>Bacillati</taxon>
        <taxon>Actinomycetota</taxon>
        <taxon>Actinomycetes</taxon>
        <taxon>Kitasatosporales</taxon>
        <taxon>Streptomycetaceae</taxon>
        <taxon>Streptomyces</taxon>
    </lineage>
</organism>
<proteinExistence type="predicted"/>
<evidence type="ECO:0000313" key="1">
    <source>
        <dbReference type="EMBL" id="GFH37678.1"/>
    </source>
</evidence>
<evidence type="ECO:0000313" key="2">
    <source>
        <dbReference type="Proteomes" id="UP000484988"/>
    </source>
</evidence>
<dbReference type="EMBL" id="BLLG01000011">
    <property type="protein sequence ID" value="GFH37678.1"/>
    <property type="molecule type" value="Genomic_DNA"/>
</dbReference>
<gene>
    <name evidence="1" type="ORF">SCWH03_39180</name>
</gene>
<dbReference type="RefSeq" id="WP_272491084.1">
    <property type="nucleotide sequence ID" value="NZ_BLLG01000011.1"/>
</dbReference>
<keyword evidence="2" id="KW-1185">Reference proteome</keyword>